<dbReference type="Pfam" id="PF00989">
    <property type="entry name" value="PAS"/>
    <property type="match status" value="1"/>
</dbReference>
<dbReference type="GO" id="GO:0000155">
    <property type="term" value="F:phosphorelay sensor kinase activity"/>
    <property type="evidence" value="ECO:0007669"/>
    <property type="project" value="InterPro"/>
</dbReference>
<dbReference type="PRINTS" id="PR00344">
    <property type="entry name" value="BCTRLSENSOR"/>
</dbReference>
<dbReference type="GO" id="GO:0006355">
    <property type="term" value="P:regulation of DNA-templated transcription"/>
    <property type="evidence" value="ECO:0007669"/>
    <property type="project" value="InterPro"/>
</dbReference>
<dbReference type="InterPro" id="IPR005467">
    <property type="entry name" value="His_kinase_dom"/>
</dbReference>
<feature type="domain" description="PAS" evidence="14">
    <location>
        <begin position="181"/>
        <end position="257"/>
    </location>
</feature>
<dbReference type="CDD" id="cd00130">
    <property type="entry name" value="PAS"/>
    <property type="match status" value="2"/>
</dbReference>
<dbReference type="GO" id="GO:0005886">
    <property type="term" value="C:plasma membrane"/>
    <property type="evidence" value="ECO:0007669"/>
    <property type="project" value="UniProtKB-SubCell"/>
</dbReference>
<dbReference type="Pfam" id="PF00512">
    <property type="entry name" value="HisKA"/>
    <property type="match status" value="1"/>
</dbReference>
<dbReference type="InterPro" id="IPR035965">
    <property type="entry name" value="PAS-like_dom_sf"/>
</dbReference>
<comment type="caution">
    <text evidence="15">The sequence shown here is derived from an EMBL/GenBank/DDBJ whole genome shotgun (WGS) entry which is preliminary data.</text>
</comment>
<gene>
    <name evidence="15" type="ORF">COX36_03675</name>
</gene>
<evidence type="ECO:0000256" key="2">
    <source>
        <dbReference type="ARBA" id="ARBA00004236"/>
    </source>
</evidence>
<dbReference type="Gene3D" id="3.30.450.20">
    <property type="entry name" value="PAS domain"/>
    <property type="match status" value="2"/>
</dbReference>
<evidence type="ECO:0000256" key="8">
    <source>
        <dbReference type="ARBA" id="ARBA00022777"/>
    </source>
</evidence>
<reference evidence="15 16" key="1">
    <citation type="submission" date="2017-09" db="EMBL/GenBank/DDBJ databases">
        <title>Depth-based differentiation of microbial function through sediment-hosted aquifers and enrichment of novel symbionts in the deep terrestrial subsurface.</title>
        <authorList>
            <person name="Probst A.J."/>
            <person name="Ladd B."/>
            <person name="Jarett J.K."/>
            <person name="Geller-Mcgrath D.E."/>
            <person name="Sieber C.M."/>
            <person name="Emerson J.B."/>
            <person name="Anantharaman K."/>
            <person name="Thomas B.C."/>
            <person name="Malmstrom R."/>
            <person name="Stieglmeier M."/>
            <person name="Klingl A."/>
            <person name="Woyke T."/>
            <person name="Ryan C.M."/>
            <person name="Banfield J.F."/>
        </authorList>
    </citation>
    <scope>NUCLEOTIDE SEQUENCE [LARGE SCALE GENOMIC DNA]</scope>
    <source>
        <strain evidence="15">CG23_combo_of_CG06-09_8_20_14_all_38_19</strain>
    </source>
</reference>
<dbReference type="Gene3D" id="1.10.287.130">
    <property type="match status" value="1"/>
</dbReference>
<evidence type="ECO:0000313" key="16">
    <source>
        <dbReference type="Proteomes" id="UP000230273"/>
    </source>
</evidence>
<dbReference type="InterPro" id="IPR003594">
    <property type="entry name" value="HATPase_dom"/>
</dbReference>
<keyword evidence="6" id="KW-0808">Transferase</keyword>
<dbReference type="CDD" id="cd00082">
    <property type="entry name" value="HisKA"/>
    <property type="match status" value="1"/>
</dbReference>
<dbReference type="GO" id="GO:0004721">
    <property type="term" value="F:phosphoprotein phosphatase activity"/>
    <property type="evidence" value="ECO:0007669"/>
    <property type="project" value="TreeGrafter"/>
</dbReference>
<keyword evidence="7" id="KW-0547">Nucleotide-binding</keyword>
<dbReference type="InterPro" id="IPR004358">
    <property type="entry name" value="Sig_transdc_His_kin-like_C"/>
</dbReference>
<dbReference type="EC" id="2.7.13.3" evidence="3"/>
<accession>A0A2G9YVX6</accession>
<dbReference type="EMBL" id="PCRP01000059">
    <property type="protein sequence ID" value="PIP23370.1"/>
    <property type="molecule type" value="Genomic_DNA"/>
</dbReference>
<protein>
    <recommendedName>
        <fullName evidence="3">histidine kinase</fullName>
        <ecNumber evidence="3">2.7.13.3</ecNumber>
    </recommendedName>
</protein>
<dbReference type="InterPro" id="IPR050351">
    <property type="entry name" value="BphY/WalK/GraS-like"/>
</dbReference>
<evidence type="ECO:0000256" key="7">
    <source>
        <dbReference type="ARBA" id="ARBA00022741"/>
    </source>
</evidence>
<sequence>MRFSWRKYPRILTKMVEIEEQSKDKKISLLLEDLSSLEDYIHSLFSFFPLPICFISPLGVVLEANPAFEKVSGFELGEAIGESIERIFDKDEIDSLQKDTMEKGFVEGRKMRLFPKGKEEMPVQVFTRTRKDEEERVVGFFLSLFDLIKVEKAEFELREAQIALLNILEDTEEARKKAEEERNKTLAIITNFTDGLIIFDTEEKVSLINPQVEDFFGVKANDIVGKSIAELNDIPVFKPMVELLGEEIKNVFRKEFQSKENLTLEVSTIPILRGEESLGVLVILHDITREKMIEQMKTEFVSLAAHQLRTPLSAIKWTLRMLLDGDLGGITDEQRNFIEKTYKSNERMIDLINDLLDVTRIEEGRYLYKPVRTQMETIVKFVVDSYQDEASKRQLKIEFKAPKKKLPSVLIDVEKIRLSVQNLIDNAIRYSKPGGKVTVSVGYAKKELEVIVKDSGVGIPADQQKRIFTKFFRAANVMRMDTEGSGLGLFIAKNIIEAHGGRIWFESEEGKGTTFSFALPVKEEFGEFLKEL</sequence>
<keyword evidence="9" id="KW-0067">ATP-binding</keyword>
<dbReference type="Gene3D" id="3.30.565.10">
    <property type="entry name" value="Histidine kinase-like ATPase, C-terminal domain"/>
    <property type="match status" value="1"/>
</dbReference>
<proteinExistence type="predicted"/>
<evidence type="ECO:0000256" key="6">
    <source>
        <dbReference type="ARBA" id="ARBA00022679"/>
    </source>
</evidence>
<dbReference type="Proteomes" id="UP000230273">
    <property type="component" value="Unassembled WGS sequence"/>
</dbReference>
<dbReference type="CDD" id="cd00075">
    <property type="entry name" value="HATPase"/>
    <property type="match status" value="1"/>
</dbReference>
<evidence type="ECO:0000256" key="9">
    <source>
        <dbReference type="ARBA" id="ARBA00022840"/>
    </source>
</evidence>
<dbReference type="InterPro" id="IPR003661">
    <property type="entry name" value="HisK_dim/P_dom"/>
</dbReference>
<evidence type="ECO:0000256" key="3">
    <source>
        <dbReference type="ARBA" id="ARBA00012438"/>
    </source>
</evidence>
<comment type="catalytic activity">
    <reaction evidence="1">
        <text>ATP + protein L-histidine = ADP + protein N-phospho-L-histidine.</text>
        <dbReference type="EC" id="2.7.13.3"/>
    </reaction>
</comment>
<dbReference type="NCBIfam" id="TIGR00229">
    <property type="entry name" value="sensory_box"/>
    <property type="match status" value="2"/>
</dbReference>
<dbReference type="PANTHER" id="PTHR45453">
    <property type="entry name" value="PHOSPHATE REGULON SENSOR PROTEIN PHOR"/>
    <property type="match status" value="1"/>
</dbReference>
<evidence type="ECO:0000259" key="13">
    <source>
        <dbReference type="PROSITE" id="PS50109"/>
    </source>
</evidence>
<keyword evidence="11" id="KW-0472">Membrane</keyword>
<dbReference type="SMART" id="SM00388">
    <property type="entry name" value="HisKA"/>
    <property type="match status" value="1"/>
</dbReference>
<dbReference type="InterPro" id="IPR036097">
    <property type="entry name" value="HisK_dim/P_sf"/>
</dbReference>
<evidence type="ECO:0000259" key="14">
    <source>
        <dbReference type="PROSITE" id="PS50112"/>
    </source>
</evidence>
<dbReference type="InterPro" id="IPR000014">
    <property type="entry name" value="PAS"/>
</dbReference>
<evidence type="ECO:0000256" key="1">
    <source>
        <dbReference type="ARBA" id="ARBA00000085"/>
    </source>
</evidence>
<evidence type="ECO:0000256" key="5">
    <source>
        <dbReference type="ARBA" id="ARBA00022553"/>
    </source>
</evidence>
<dbReference type="InterPro" id="IPR036890">
    <property type="entry name" value="HATPase_C_sf"/>
</dbReference>
<comment type="subcellular location">
    <subcellularLocation>
        <location evidence="2">Cell membrane</location>
    </subcellularLocation>
</comment>
<dbReference type="InterPro" id="IPR013767">
    <property type="entry name" value="PAS_fold"/>
</dbReference>
<keyword evidence="4" id="KW-1003">Cell membrane</keyword>
<dbReference type="PROSITE" id="PS50112">
    <property type="entry name" value="PAS"/>
    <property type="match status" value="2"/>
</dbReference>
<dbReference type="PANTHER" id="PTHR45453:SF1">
    <property type="entry name" value="PHOSPHATE REGULON SENSOR PROTEIN PHOR"/>
    <property type="match status" value="1"/>
</dbReference>
<organism evidence="15 16">
    <name type="scientific">Candidatus Nealsonbacteria bacterium CG23_combo_of_CG06-09_8_20_14_all_38_19</name>
    <dbReference type="NCBI Taxonomy" id="1974721"/>
    <lineage>
        <taxon>Bacteria</taxon>
        <taxon>Candidatus Nealsoniibacteriota</taxon>
    </lineage>
</organism>
<keyword evidence="8" id="KW-0418">Kinase</keyword>
<keyword evidence="10" id="KW-0902">Two-component regulatory system</keyword>
<evidence type="ECO:0000256" key="4">
    <source>
        <dbReference type="ARBA" id="ARBA00022475"/>
    </source>
</evidence>
<dbReference type="SMART" id="SM00091">
    <property type="entry name" value="PAS"/>
    <property type="match status" value="2"/>
</dbReference>
<feature type="domain" description="PAS" evidence="14">
    <location>
        <begin position="37"/>
        <end position="108"/>
    </location>
</feature>
<dbReference type="PROSITE" id="PS50109">
    <property type="entry name" value="HIS_KIN"/>
    <property type="match status" value="1"/>
</dbReference>
<dbReference type="SUPFAM" id="SSF47384">
    <property type="entry name" value="Homodimeric domain of signal transducing histidine kinase"/>
    <property type="match status" value="1"/>
</dbReference>
<dbReference type="SUPFAM" id="SSF55874">
    <property type="entry name" value="ATPase domain of HSP90 chaperone/DNA topoisomerase II/histidine kinase"/>
    <property type="match status" value="1"/>
</dbReference>
<dbReference type="GO" id="GO:0005524">
    <property type="term" value="F:ATP binding"/>
    <property type="evidence" value="ECO:0007669"/>
    <property type="project" value="UniProtKB-KW"/>
</dbReference>
<feature type="domain" description="Histidine kinase" evidence="13">
    <location>
        <begin position="303"/>
        <end position="523"/>
    </location>
</feature>
<keyword evidence="12" id="KW-0175">Coiled coil</keyword>
<name>A0A2G9YVX6_9BACT</name>
<evidence type="ECO:0000256" key="11">
    <source>
        <dbReference type="ARBA" id="ARBA00023136"/>
    </source>
</evidence>
<evidence type="ECO:0000256" key="10">
    <source>
        <dbReference type="ARBA" id="ARBA00023012"/>
    </source>
</evidence>
<dbReference type="GO" id="GO:0016036">
    <property type="term" value="P:cellular response to phosphate starvation"/>
    <property type="evidence" value="ECO:0007669"/>
    <property type="project" value="TreeGrafter"/>
</dbReference>
<feature type="coiled-coil region" evidence="12">
    <location>
        <begin position="150"/>
        <end position="188"/>
    </location>
</feature>
<dbReference type="SUPFAM" id="SSF55785">
    <property type="entry name" value="PYP-like sensor domain (PAS domain)"/>
    <property type="match status" value="2"/>
</dbReference>
<evidence type="ECO:0000256" key="12">
    <source>
        <dbReference type="SAM" id="Coils"/>
    </source>
</evidence>
<dbReference type="SMART" id="SM00387">
    <property type="entry name" value="HATPase_c"/>
    <property type="match status" value="1"/>
</dbReference>
<dbReference type="Pfam" id="PF02518">
    <property type="entry name" value="HATPase_c"/>
    <property type="match status" value="1"/>
</dbReference>
<dbReference type="FunFam" id="3.30.565.10:FF:000023">
    <property type="entry name" value="PAS domain-containing sensor histidine kinase"/>
    <property type="match status" value="1"/>
</dbReference>
<keyword evidence="5" id="KW-0597">Phosphoprotein</keyword>
<evidence type="ECO:0000313" key="15">
    <source>
        <dbReference type="EMBL" id="PIP23370.1"/>
    </source>
</evidence>
<dbReference type="AlphaFoldDB" id="A0A2G9YVX6"/>
<dbReference type="Pfam" id="PF13426">
    <property type="entry name" value="PAS_9"/>
    <property type="match status" value="1"/>
</dbReference>